<evidence type="ECO:0000256" key="1">
    <source>
        <dbReference type="ARBA" id="ARBA00005953"/>
    </source>
</evidence>
<evidence type="ECO:0000256" key="2">
    <source>
        <dbReference type="ARBA" id="ARBA00022801"/>
    </source>
</evidence>
<dbReference type="CDD" id="cd00586">
    <property type="entry name" value="4HBT"/>
    <property type="match status" value="1"/>
</dbReference>
<dbReference type="InterPro" id="IPR029069">
    <property type="entry name" value="HotDog_dom_sf"/>
</dbReference>
<dbReference type="PANTHER" id="PTHR31793">
    <property type="entry name" value="4-HYDROXYBENZOYL-COA THIOESTERASE FAMILY MEMBER"/>
    <property type="match status" value="1"/>
</dbReference>
<comment type="similarity">
    <text evidence="1">Belongs to the 4-hydroxybenzoyl-CoA thioesterase family.</text>
</comment>
<reference evidence="3" key="1">
    <citation type="submission" date="2020-07" db="EMBL/GenBank/DDBJ databases">
        <authorList>
            <person name="Tarantini F.S."/>
            <person name="Hong K.W."/>
            <person name="Chan K.G."/>
        </authorList>
    </citation>
    <scope>NUCLEOTIDE SEQUENCE</scope>
    <source>
        <strain evidence="3">32-07</strain>
    </source>
</reference>
<proteinExistence type="inferred from homology"/>
<sequence>MAEHAYAEDRPVVWADTDAGGRVHWSAVFRWAEAAEHAFLRTLGWDPGEAGTYPRRSAEAAYHRPQRFGQRCELRLDVERVKNCSVTFGWTVVCEGRTCAAGRHTVVHVNEDDRPAPWPDHLRTALVSAAAARRAEGGYACPAADSRSR</sequence>
<protein>
    <submittedName>
        <fullName evidence="3">Acyl-CoA thioesterase</fullName>
    </submittedName>
</protein>
<organism evidence="3 4">
    <name type="scientific">Actinomadura graeca</name>
    <dbReference type="NCBI Taxonomy" id="2750812"/>
    <lineage>
        <taxon>Bacteria</taxon>
        <taxon>Bacillati</taxon>
        <taxon>Actinomycetota</taxon>
        <taxon>Actinomycetes</taxon>
        <taxon>Streptosporangiales</taxon>
        <taxon>Thermomonosporaceae</taxon>
        <taxon>Actinomadura</taxon>
    </lineage>
</organism>
<dbReference type="EMBL" id="CP059572">
    <property type="protein sequence ID" value="QXJ21382.1"/>
    <property type="molecule type" value="Genomic_DNA"/>
</dbReference>
<name>A0ABX8QUH0_9ACTN</name>
<dbReference type="PANTHER" id="PTHR31793:SF27">
    <property type="entry name" value="NOVEL THIOESTERASE SUPERFAMILY DOMAIN AND SAPOSIN A-TYPE DOMAIN CONTAINING PROTEIN (0610012H03RIK)"/>
    <property type="match status" value="1"/>
</dbReference>
<dbReference type="Gene3D" id="3.10.129.10">
    <property type="entry name" value="Hotdog Thioesterase"/>
    <property type="match status" value="1"/>
</dbReference>
<evidence type="ECO:0000313" key="4">
    <source>
        <dbReference type="Proteomes" id="UP001049518"/>
    </source>
</evidence>
<dbReference type="Proteomes" id="UP001049518">
    <property type="component" value="Chromosome"/>
</dbReference>
<gene>
    <name evidence="3" type="ORF">AGRA3207_002231</name>
</gene>
<evidence type="ECO:0000313" key="3">
    <source>
        <dbReference type="EMBL" id="QXJ21382.1"/>
    </source>
</evidence>
<accession>A0ABX8QUH0</accession>
<dbReference type="SUPFAM" id="SSF54637">
    <property type="entry name" value="Thioesterase/thiol ester dehydrase-isomerase"/>
    <property type="match status" value="1"/>
</dbReference>
<dbReference type="RefSeq" id="WP_231334530.1">
    <property type="nucleotide sequence ID" value="NZ_CP059572.1"/>
</dbReference>
<dbReference type="Pfam" id="PF13279">
    <property type="entry name" value="4HBT_2"/>
    <property type="match status" value="1"/>
</dbReference>
<dbReference type="InterPro" id="IPR050563">
    <property type="entry name" value="4-hydroxybenzoyl-CoA_TE"/>
</dbReference>
<keyword evidence="4" id="KW-1185">Reference proteome</keyword>
<keyword evidence="2" id="KW-0378">Hydrolase</keyword>